<sequence length="94" mass="10973">MAKKHGAGRLQALSSQLIKHITNLNHKIMKTSSKAGEDYIKLLPSKVTEIYHREMEFINKDLEDETNKLCKRFLKLVEEGKMDNVISYLKRLDR</sequence>
<reference evidence="1 2" key="1">
    <citation type="submission" date="2021-02" db="EMBL/GenBank/DDBJ databases">
        <title>FDA dAtabase for Regulatory Grade micrObial Sequences (FDA-ARGOS): Supporting development and validation of Infectious Disease Dx tests.</title>
        <authorList>
            <person name="Carlson P."/>
            <person name="Fischbach M."/>
            <person name="Hastie J."/>
            <person name="Bilen M."/>
            <person name="Cheng A."/>
            <person name="Tallon L."/>
            <person name="Sadzewicz L."/>
            <person name="Zhao X."/>
            <person name="Boylan J."/>
            <person name="Ott S."/>
            <person name="Bowen H."/>
            <person name="Vavikolanu K."/>
            <person name="Mehta A."/>
            <person name="Aluvathingal J."/>
            <person name="Nadendla S."/>
            <person name="Yan Y."/>
            <person name="Sichtig H."/>
        </authorList>
    </citation>
    <scope>NUCLEOTIDE SEQUENCE [LARGE SCALE GENOMIC DNA]</scope>
    <source>
        <strain evidence="1 2">FDAARGOS_1229</strain>
    </source>
</reference>
<dbReference type="Proteomes" id="UP000654720">
    <property type="component" value="Chromosome"/>
</dbReference>
<evidence type="ECO:0000313" key="1">
    <source>
        <dbReference type="EMBL" id="QRO50692.1"/>
    </source>
</evidence>
<dbReference type="EMBL" id="CP069450">
    <property type="protein sequence ID" value="QRO50692.1"/>
    <property type="molecule type" value="Genomic_DNA"/>
</dbReference>
<proteinExistence type="predicted"/>
<protein>
    <submittedName>
        <fullName evidence="1">Uncharacterized protein</fullName>
    </submittedName>
</protein>
<dbReference type="RefSeq" id="WP_157232712.1">
    <property type="nucleotide sequence ID" value="NZ_CP069450.1"/>
</dbReference>
<gene>
    <name evidence="1" type="ORF">I6J59_03415</name>
</gene>
<accession>A0ABX7H864</accession>
<name>A0ABX7H864_9BACT</name>
<organism evidence="1 2">
    <name type="scientific">Butyricimonas virosa</name>
    <dbReference type="NCBI Taxonomy" id="544645"/>
    <lineage>
        <taxon>Bacteria</taxon>
        <taxon>Pseudomonadati</taxon>
        <taxon>Bacteroidota</taxon>
        <taxon>Bacteroidia</taxon>
        <taxon>Bacteroidales</taxon>
        <taxon>Odoribacteraceae</taxon>
        <taxon>Butyricimonas</taxon>
    </lineage>
</organism>
<keyword evidence="2" id="KW-1185">Reference proteome</keyword>
<evidence type="ECO:0000313" key="2">
    <source>
        <dbReference type="Proteomes" id="UP000654720"/>
    </source>
</evidence>